<reference evidence="1" key="1">
    <citation type="submission" date="2014-11" db="EMBL/GenBank/DDBJ databases">
        <authorList>
            <person name="Amaro Gonzalez C."/>
        </authorList>
    </citation>
    <scope>NUCLEOTIDE SEQUENCE</scope>
</reference>
<reference evidence="1" key="2">
    <citation type="journal article" date="2015" name="Fish Shellfish Immunol.">
        <title>Early steps in the European eel (Anguilla anguilla)-Vibrio vulnificus interaction in the gills: Role of the RtxA13 toxin.</title>
        <authorList>
            <person name="Callol A."/>
            <person name="Pajuelo D."/>
            <person name="Ebbesson L."/>
            <person name="Teles M."/>
            <person name="MacKenzie S."/>
            <person name="Amaro C."/>
        </authorList>
    </citation>
    <scope>NUCLEOTIDE SEQUENCE</scope>
</reference>
<proteinExistence type="predicted"/>
<sequence length="51" mass="5555">MSFHTILFALKVWSLGIQPKHRGSAAFLTFVSNNVLGHLAKKQVKSTSAVS</sequence>
<protein>
    <submittedName>
        <fullName evidence="1">Uncharacterized protein</fullName>
    </submittedName>
</protein>
<dbReference type="AlphaFoldDB" id="A0A0E9T050"/>
<evidence type="ECO:0000313" key="1">
    <source>
        <dbReference type="EMBL" id="JAH46285.1"/>
    </source>
</evidence>
<dbReference type="EMBL" id="GBXM01062292">
    <property type="protein sequence ID" value="JAH46285.1"/>
    <property type="molecule type" value="Transcribed_RNA"/>
</dbReference>
<accession>A0A0E9T050</accession>
<organism evidence="1">
    <name type="scientific">Anguilla anguilla</name>
    <name type="common">European freshwater eel</name>
    <name type="synonym">Muraena anguilla</name>
    <dbReference type="NCBI Taxonomy" id="7936"/>
    <lineage>
        <taxon>Eukaryota</taxon>
        <taxon>Metazoa</taxon>
        <taxon>Chordata</taxon>
        <taxon>Craniata</taxon>
        <taxon>Vertebrata</taxon>
        <taxon>Euteleostomi</taxon>
        <taxon>Actinopterygii</taxon>
        <taxon>Neopterygii</taxon>
        <taxon>Teleostei</taxon>
        <taxon>Anguilliformes</taxon>
        <taxon>Anguillidae</taxon>
        <taxon>Anguilla</taxon>
    </lineage>
</organism>
<name>A0A0E9T050_ANGAN</name>